<evidence type="ECO:0000259" key="7">
    <source>
        <dbReference type="Pfam" id="PF01850"/>
    </source>
</evidence>
<evidence type="ECO:0000256" key="1">
    <source>
        <dbReference type="ARBA" id="ARBA00022649"/>
    </source>
</evidence>
<dbReference type="InterPro" id="IPR002716">
    <property type="entry name" value="PIN_dom"/>
</dbReference>
<evidence type="ECO:0000313" key="8">
    <source>
        <dbReference type="EMBL" id="GJD46202.1"/>
    </source>
</evidence>
<protein>
    <recommendedName>
        <fullName evidence="6">Ribonuclease VapC</fullName>
        <shortName evidence="6">RNase VapC</shortName>
        <ecNumber evidence="6">3.1.-.-</ecNumber>
    </recommendedName>
    <alternativeName>
        <fullName evidence="6">Toxin VapC</fullName>
    </alternativeName>
</protein>
<comment type="caution">
    <text evidence="8">The sequence shown here is derived from an EMBL/GenBank/DDBJ whole genome shotgun (WGS) entry which is preliminary data.</text>
</comment>
<proteinExistence type="inferred from homology"/>
<keyword evidence="9" id="KW-1185">Reference proteome</keyword>
<keyword evidence="3 6" id="KW-0479">Metal-binding</keyword>
<dbReference type="Gene3D" id="3.40.50.1010">
    <property type="entry name" value="5'-nuclease"/>
    <property type="match status" value="1"/>
</dbReference>
<accession>A0ABQ4QM03</accession>
<dbReference type="Pfam" id="PF01850">
    <property type="entry name" value="PIN"/>
    <property type="match status" value="1"/>
</dbReference>
<dbReference type="InterPro" id="IPR051619">
    <property type="entry name" value="TypeII_TA_RNase_PINc/VapC"/>
</dbReference>
<dbReference type="InterPro" id="IPR029060">
    <property type="entry name" value="PIN-like_dom_sf"/>
</dbReference>
<dbReference type="RefSeq" id="WP_147828773.1">
    <property type="nucleotide sequence ID" value="NZ_BPQG01000069.1"/>
</dbReference>
<name>A0ABQ4QM03_9HYPH</name>
<dbReference type="HAMAP" id="MF_00265">
    <property type="entry name" value="VapC_Nob1"/>
    <property type="match status" value="1"/>
</dbReference>
<gene>
    <name evidence="8" type="primary">vapC_3</name>
    <name evidence="6" type="synonym">vapC</name>
    <name evidence="8" type="ORF">AFCDBAGC_4082</name>
</gene>
<evidence type="ECO:0000256" key="3">
    <source>
        <dbReference type="ARBA" id="ARBA00022723"/>
    </source>
</evidence>
<keyword evidence="2 6" id="KW-0540">Nuclease</keyword>
<feature type="binding site" evidence="6">
    <location>
        <position position="6"/>
    </location>
    <ligand>
        <name>Mg(2+)</name>
        <dbReference type="ChEBI" id="CHEBI:18420"/>
    </ligand>
</feature>
<dbReference type="EMBL" id="BPQG01000069">
    <property type="protein sequence ID" value="GJD46202.1"/>
    <property type="molecule type" value="Genomic_DNA"/>
</dbReference>
<reference evidence="8 9" key="1">
    <citation type="journal article" date="2021" name="Front. Microbiol.">
        <title>Comprehensive Comparative Genomics and Phenotyping of Methylobacterium Species.</title>
        <authorList>
            <person name="Alessa O."/>
            <person name="Ogura Y."/>
            <person name="Fujitani Y."/>
            <person name="Takami H."/>
            <person name="Hayashi T."/>
            <person name="Sahin N."/>
            <person name="Tani A."/>
        </authorList>
    </citation>
    <scope>NUCLEOTIDE SEQUENCE [LARGE SCALE GENOMIC DNA]</scope>
    <source>
        <strain evidence="8 9">DSM 23679</strain>
    </source>
</reference>
<dbReference type="CDD" id="cd09873">
    <property type="entry name" value="PIN_Pae0151-like"/>
    <property type="match status" value="1"/>
</dbReference>
<feature type="domain" description="PIN" evidence="7">
    <location>
        <begin position="4"/>
        <end position="120"/>
    </location>
</feature>
<dbReference type="SUPFAM" id="SSF88723">
    <property type="entry name" value="PIN domain-like"/>
    <property type="match status" value="1"/>
</dbReference>
<dbReference type="Proteomes" id="UP001055117">
    <property type="component" value="Unassembled WGS sequence"/>
</dbReference>
<evidence type="ECO:0000256" key="6">
    <source>
        <dbReference type="HAMAP-Rule" id="MF_00265"/>
    </source>
</evidence>
<keyword evidence="1 6" id="KW-1277">Toxin-antitoxin system</keyword>
<evidence type="ECO:0000256" key="2">
    <source>
        <dbReference type="ARBA" id="ARBA00022722"/>
    </source>
</evidence>
<evidence type="ECO:0000256" key="4">
    <source>
        <dbReference type="ARBA" id="ARBA00022801"/>
    </source>
</evidence>
<dbReference type="EC" id="3.1.-.-" evidence="6"/>
<dbReference type="InterPro" id="IPR044153">
    <property type="entry name" value="PIN_Pae0151-like"/>
</dbReference>
<feature type="binding site" evidence="6">
    <location>
        <position position="97"/>
    </location>
    <ligand>
        <name>Mg(2+)</name>
        <dbReference type="ChEBI" id="CHEBI:18420"/>
    </ligand>
</feature>
<organism evidence="8 9">
    <name type="scientific">Methylobacterium cerastii</name>
    <dbReference type="NCBI Taxonomy" id="932741"/>
    <lineage>
        <taxon>Bacteria</taxon>
        <taxon>Pseudomonadati</taxon>
        <taxon>Pseudomonadota</taxon>
        <taxon>Alphaproteobacteria</taxon>
        <taxon>Hyphomicrobiales</taxon>
        <taxon>Methylobacteriaceae</taxon>
        <taxon>Methylobacterium</taxon>
    </lineage>
</organism>
<evidence type="ECO:0000313" key="9">
    <source>
        <dbReference type="Proteomes" id="UP001055117"/>
    </source>
</evidence>
<keyword evidence="8" id="KW-0255">Endonuclease</keyword>
<dbReference type="GO" id="GO:0004519">
    <property type="term" value="F:endonuclease activity"/>
    <property type="evidence" value="ECO:0007669"/>
    <property type="project" value="UniProtKB-KW"/>
</dbReference>
<dbReference type="InterPro" id="IPR022907">
    <property type="entry name" value="VapC_family"/>
</dbReference>
<evidence type="ECO:0000256" key="5">
    <source>
        <dbReference type="ARBA" id="ARBA00022842"/>
    </source>
</evidence>
<comment type="similarity">
    <text evidence="6">Belongs to the PINc/VapC protein family.</text>
</comment>
<comment type="cofactor">
    <cofactor evidence="6">
        <name>Mg(2+)</name>
        <dbReference type="ChEBI" id="CHEBI:18420"/>
    </cofactor>
</comment>
<comment type="function">
    <text evidence="6">Toxic component of a toxin-antitoxin (TA) system. An RNase.</text>
</comment>
<sequence length="139" mass="14464">MILVVDASVIVKWYIREEGSDGARRLLSGPDLLVTPTHAAAEIGHVLTRHVRAGALPRDETAAALAGLSRTASAIPLGVLHAEAIAVAVDAGTSFYDALYVAAAAGWNTRVVTADLHLVRTMSGTPWAAPGRRPHGLVG</sequence>
<keyword evidence="5 6" id="KW-0460">Magnesium</keyword>
<dbReference type="PANTHER" id="PTHR35901">
    <property type="entry name" value="RIBONUCLEASE VAPC3"/>
    <property type="match status" value="1"/>
</dbReference>
<dbReference type="PANTHER" id="PTHR35901:SF1">
    <property type="entry name" value="EXONUCLEASE VAPC9"/>
    <property type="match status" value="1"/>
</dbReference>
<keyword evidence="6" id="KW-0800">Toxin</keyword>
<keyword evidence="4 6" id="KW-0378">Hydrolase</keyword>